<keyword evidence="4" id="KW-1185">Reference proteome</keyword>
<comment type="caution">
    <text evidence="3">The sequence shown here is derived from an EMBL/GenBank/DDBJ whole genome shotgun (WGS) entry which is preliminary data.</text>
</comment>
<feature type="chain" id="PRO_5008656236" evidence="2">
    <location>
        <begin position="21"/>
        <end position="130"/>
    </location>
</feature>
<evidence type="ECO:0000256" key="2">
    <source>
        <dbReference type="SAM" id="SignalP"/>
    </source>
</evidence>
<protein>
    <submittedName>
        <fullName evidence="3">Uncharacterized protein</fullName>
    </submittedName>
</protein>
<proteinExistence type="predicted"/>
<sequence>MKNALVIAAALALGAAPALAQTAVEPTPTPPAAKPETAQTQTQGQGQAQQPAVKTVSIIDVTELPEQSQAQVAEIEKQRSTEDLDQLRASIDTSPALVKALKDKGASSADVVAARLSQDGNLTIVTRKEG</sequence>
<feature type="region of interest" description="Disordered" evidence="1">
    <location>
        <begin position="22"/>
        <end position="52"/>
    </location>
</feature>
<dbReference type="OrthoDB" id="8117102at2"/>
<name>A0A1C1YPN9_9HYPH</name>
<dbReference type="Proteomes" id="UP000094795">
    <property type="component" value="Unassembled WGS sequence"/>
</dbReference>
<dbReference type="AlphaFoldDB" id="A0A1C1YPN9"/>
<evidence type="ECO:0000256" key="1">
    <source>
        <dbReference type="SAM" id="MobiDB-lite"/>
    </source>
</evidence>
<keyword evidence="2" id="KW-0732">Signal</keyword>
<feature type="compositionally biased region" description="Low complexity" evidence="1">
    <location>
        <begin position="34"/>
        <end position="50"/>
    </location>
</feature>
<reference evidence="3 4" key="1">
    <citation type="submission" date="2015-12" db="EMBL/GenBank/DDBJ databases">
        <authorList>
            <person name="Shamseldin A."/>
            <person name="Moawad H."/>
            <person name="Abd El-Rahim W.M."/>
            <person name="Sadowsky M.J."/>
        </authorList>
    </citation>
    <scope>NUCLEOTIDE SEQUENCE [LARGE SCALE GENOMIC DNA]</scope>
    <source>
        <strain evidence="3 4">JC234</strain>
    </source>
</reference>
<organism evidence="3 4">
    <name type="scientific">Hoeflea olei</name>
    <dbReference type="NCBI Taxonomy" id="1480615"/>
    <lineage>
        <taxon>Bacteria</taxon>
        <taxon>Pseudomonadati</taxon>
        <taxon>Pseudomonadota</taxon>
        <taxon>Alphaproteobacteria</taxon>
        <taxon>Hyphomicrobiales</taxon>
        <taxon>Rhizobiaceae</taxon>
        <taxon>Hoeflea</taxon>
    </lineage>
</organism>
<evidence type="ECO:0000313" key="4">
    <source>
        <dbReference type="Proteomes" id="UP000094795"/>
    </source>
</evidence>
<dbReference type="EMBL" id="LQZT01000050">
    <property type="protein sequence ID" value="OCW55531.1"/>
    <property type="molecule type" value="Genomic_DNA"/>
</dbReference>
<accession>A0A1C1YPN9</accession>
<feature type="signal peptide" evidence="2">
    <location>
        <begin position="1"/>
        <end position="20"/>
    </location>
</feature>
<evidence type="ECO:0000313" key="3">
    <source>
        <dbReference type="EMBL" id="OCW55531.1"/>
    </source>
</evidence>
<dbReference type="RefSeq" id="WP_066184316.1">
    <property type="nucleotide sequence ID" value="NZ_LQZT01000050.1"/>
</dbReference>
<dbReference type="STRING" id="1480615.AWJ14_05930"/>
<gene>
    <name evidence="3" type="ORF">AWJ14_05930</name>
</gene>